<sequence length="633" mass="74002">MTMSITLLGFKTMLTEELGNSLEEDLRQMVISITTQELEKIKQELICSFEDSKSFSLDGTQWSKIIKAFAKIVKELFSEPEAETNTPAFSSQQESIPNAFREIVYMYNKTVCPDNQGYSDINIGLSLEESQRNPSQFETNYSTGLSTNVCTDSECEYFKVGVLRNLSDEILLNQLQAKPILSISQQPSFLMKSFENTVILTPDVRPTDRRCISENLLQTMGPLWNEYAKEVDEETDIQLDRNLPILDENDEIFTNLINTIAKDFNEMKFTSDNDNLKFFDIPVPDEIDIKPIYETVCQLFNNNSKSVLTSLSQSFLMDKSKWILPILKLHTDEDETMFRRTKTLPSSKLDELFIHEVNKYKKQNEKVENISVNNFNEKYEKILAELKNEEQKFNKLKQKLILCQYKSNEVPLWNTGNHMIVNNDSSDYELLNNCEEKINLLKLNLMNLVNTSPVCSIYKTGKEMYDHKLNSIGNTIQQRFLVVWNKLKFTENEKQYCLLKFCWKHMSDTIYMANMNKALKLLEYASEYIERREMLLHKLAKIEIEHLSQSKDYSLNDNHLELKCSDERYKVDKKFNKLEKLIESTAKQLEKKFNYTLTFNGQIYLKKMVHDRSDLIYLLRDKYRSKPGHDSAT</sequence>
<dbReference type="WBParaSite" id="SMRG1_64840.1">
    <property type="protein sequence ID" value="SMRG1_64840.1"/>
    <property type="gene ID" value="SMRG1_64840"/>
</dbReference>
<dbReference type="PANTHER" id="PTHR16078">
    <property type="entry name" value="COILED-COIL DOMAIN-CONTAINING PROTEIN 87"/>
    <property type="match status" value="1"/>
</dbReference>
<accession>A0AA85A5P0</accession>
<evidence type="ECO:0000256" key="1">
    <source>
        <dbReference type="SAM" id="Coils"/>
    </source>
</evidence>
<evidence type="ECO:0000313" key="3">
    <source>
        <dbReference type="WBParaSite" id="SMRG1_64840.1"/>
    </source>
</evidence>
<reference evidence="3" key="1">
    <citation type="submission" date="2023-11" db="UniProtKB">
        <authorList>
            <consortium name="WormBaseParasite"/>
        </authorList>
    </citation>
    <scope>IDENTIFICATION</scope>
</reference>
<dbReference type="PANTHER" id="PTHR16078:SF1">
    <property type="entry name" value="COILED-COIL DOMAIN-CONTAINING PROTEIN 87"/>
    <property type="match status" value="1"/>
</dbReference>
<feature type="coiled-coil region" evidence="1">
    <location>
        <begin position="372"/>
        <end position="399"/>
    </location>
</feature>
<dbReference type="Proteomes" id="UP000050790">
    <property type="component" value="Unassembled WGS sequence"/>
</dbReference>
<dbReference type="InterPro" id="IPR037383">
    <property type="entry name" value="CCDC87"/>
</dbReference>
<evidence type="ECO:0000313" key="2">
    <source>
        <dbReference type="Proteomes" id="UP000050790"/>
    </source>
</evidence>
<proteinExistence type="predicted"/>
<name>A0AA85A5P0_9TREM</name>
<keyword evidence="1" id="KW-0175">Coiled coil</keyword>
<dbReference type="AlphaFoldDB" id="A0AA85A5P0"/>
<organism evidence="2 3">
    <name type="scientific">Schistosoma margrebowiei</name>
    <dbReference type="NCBI Taxonomy" id="48269"/>
    <lineage>
        <taxon>Eukaryota</taxon>
        <taxon>Metazoa</taxon>
        <taxon>Spiralia</taxon>
        <taxon>Lophotrochozoa</taxon>
        <taxon>Platyhelminthes</taxon>
        <taxon>Trematoda</taxon>
        <taxon>Digenea</taxon>
        <taxon>Strigeidida</taxon>
        <taxon>Schistosomatoidea</taxon>
        <taxon>Schistosomatidae</taxon>
        <taxon>Schistosoma</taxon>
    </lineage>
</organism>
<protein>
    <submittedName>
        <fullName evidence="3">Uncharacterized protein</fullName>
    </submittedName>
</protein>